<name>A0A7R8CI69_LEPSM</name>
<organism evidence="1 2">
    <name type="scientific">Lepeophtheirus salmonis</name>
    <name type="common">Salmon louse</name>
    <name type="synonym">Caligus salmonis</name>
    <dbReference type="NCBI Taxonomy" id="72036"/>
    <lineage>
        <taxon>Eukaryota</taxon>
        <taxon>Metazoa</taxon>
        <taxon>Ecdysozoa</taxon>
        <taxon>Arthropoda</taxon>
        <taxon>Crustacea</taxon>
        <taxon>Multicrustacea</taxon>
        <taxon>Hexanauplia</taxon>
        <taxon>Copepoda</taxon>
        <taxon>Siphonostomatoida</taxon>
        <taxon>Caligidae</taxon>
        <taxon>Lepeophtheirus</taxon>
    </lineage>
</organism>
<evidence type="ECO:0000313" key="1">
    <source>
        <dbReference type="EMBL" id="CAF2775324.1"/>
    </source>
</evidence>
<dbReference type="AlphaFoldDB" id="A0A7R8CI69"/>
<keyword evidence="2" id="KW-1185">Reference proteome</keyword>
<protein>
    <submittedName>
        <fullName evidence="1">(salmon louse) hypothetical protein</fullName>
    </submittedName>
</protein>
<gene>
    <name evidence="1" type="ORF">LSAA_1176</name>
</gene>
<evidence type="ECO:0000313" key="2">
    <source>
        <dbReference type="Proteomes" id="UP000675881"/>
    </source>
</evidence>
<sequence length="125" mass="14453">MYAVPWLRYGDNYKEDTIIPTLRAYTSISKVVIILLQHTEENSISQEKVNDIKSVIELPFAALATVLVATDGFENLKQKLWVKDPFAFKNPQSIMELNLMPEQENELLQLTCDITLKTSYKFSYF</sequence>
<reference evidence="1" key="1">
    <citation type="submission" date="2021-02" db="EMBL/GenBank/DDBJ databases">
        <authorList>
            <person name="Bekaert M."/>
        </authorList>
    </citation>
    <scope>NUCLEOTIDE SEQUENCE</scope>
    <source>
        <strain evidence="1">IoA-00</strain>
    </source>
</reference>
<accession>A0A7R8CI69</accession>
<proteinExistence type="predicted"/>
<dbReference type="EMBL" id="HG994580">
    <property type="protein sequence ID" value="CAF2775324.1"/>
    <property type="molecule type" value="Genomic_DNA"/>
</dbReference>
<dbReference type="Proteomes" id="UP000675881">
    <property type="component" value="Chromosome 1"/>
</dbReference>